<evidence type="ECO:0000256" key="3">
    <source>
        <dbReference type="ARBA" id="ARBA00023235"/>
    </source>
</evidence>
<evidence type="ECO:0000313" key="6">
    <source>
        <dbReference type="EMBL" id="KAF5826212.1"/>
    </source>
</evidence>
<dbReference type="PANTHER" id="PTHR11071">
    <property type="entry name" value="PEPTIDYL-PROLYL CIS-TRANS ISOMERASE"/>
    <property type="match status" value="1"/>
</dbReference>
<dbReference type="PRINTS" id="PR00153">
    <property type="entry name" value="CSAPPISMRASE"/>
</dbReference>
<evidence type="ECO:0000259" key="5">
    <source>
        <dbReference type="PROSITE" id="PS50072"/>
    </source>
</evidence>
<sequence>MEFSSPEQFQEYAQGSGHSFVSIGLSQNNQELGSMLIELYTDVTPATCEHFMKGCKSTFAGGYKYESSPIHRVVKHGYIQGGDVVEGTGKGNPGFTIPDETFQIKHDEMGMIGMANNNEPHTAATQFYITLNPLSWLDGKRVVFGKVIDKNGMDLLRRVESSNCNNERPIPEILISKTDVIFEALAS</sequence>
<dbReference type="EMBL" id="MU071178">
    <property type="protein sequence ID" value="KAF5826212.1"/>
    <property type="molecule type" value="Genomic_DNA"/>
</dbReference>
<accession>A0ABQ7FVQ8</accession>
<evidence type="ECO:0000256" key="1">
    <source>
        <dbReference type="ARBA" id="ARBA00007365"/>
    </source>
</evidence>
<dbReference type="PANTHER" id="PTHR11071:SF561">
    <property type="entry name" value="PEPTIDYL-PROLYL CIS-TRANS ISOMERASE D-RELATED"/>
    <property type="match status" value="1"/>
</dbReference>
<proteinExistence type="inferred from homology"/>
<feature type="domain" description="PPIase cyclophilin-type" evidence="5">
    <location>
        <begin position="22"/>
        <end position="180"/>
    </location>
</feature>
<dbReference type="InterPro" id="IPR002130">
    <property type="entry name" value="Cyclophilin-type_PPIase_dom"/>
</dbReference>
<comment type="similarity">
    <text evidence="1 4">Belongs to the cyclophilin-type PPIase family.</text>
</comment>
<dbReference type="PROSITE" id="PS50072">
    <property type="entry name" value="CSA_PPIASE_2"/>
    <property type="match status" value="1"/>
</dbReference>
<dbReference type="Gene3D" id="2.40.100.10">
    <property type="entry name" value="Cyclophilin-like"/>
    <property type="match status" value="1"/>
</dbReference>
<evidence type="ECO:0000256" key="4">
    <source>
        <dbReference type="RuleBase" id="RU363019"/>
    </source>
</evidence>
<evidence type="ECO:0000256" key="2">
    <source>
        <dbReference type="ARBA" id="ARBA00023110"/>
    </source>
</evidence>
<gene>
    <name evidence="6" type="ORF">DUNSADRAFT_4136</name>
</gene>
<dbReference type="PIRSF" id="PIRSF001467">
    <property type="entry name" value="Peptidylpro_ismrse"/>
    <property type="match status" value="1"/>
</dbReference>
<dbReference type="Proteomes" id="UP000815325">
    <property type="component" value="Unassembled WGS sequence"/>
</dbReference>
<organism evidence="6 7">
    <name type="scientific">Dunaliella salina</name>
    <name type="common">Green alga</name>
    <name type="synonym">Protococcus salinus</name>
    <dbReference type="NCBI Taxonomy" id="3046"/>
    <lineage>
        <taxon>Eukaryota</taxon>
        <taxon>Viridiplantae</taxon>
        <taxon>Chlorophyta</taxon>
        <taxon>core chlorophytes</taxon>
        <taxon>Chlorophyceae</taxon>
        <taxon>CS clade</taxon>
        <taxon>Chlamydomonadales</taxon>
        <taxon>Dunaliellaceae</taxon>
        <taxon>Dunaliella</taxon>
    </lineage>
</organism>
<dbReference type="EC" id="5.2.1.8" evidence="4"/>
<keyword evidence="3 4" id="KW-0413">Isomerase</keyword>
<keyword evidence="7" id="KW-1185">Reference proteome</keyword>
<comment type="function">
    <text evidence="4">PPIases accelerate the folding of proteins. It catalyzes the cis-trans isomerization of proline imidic peptide bonds in oligopeptides.</text>
</comment>
<protein>
    <recommendedName>
        <fullName evidence="4">Peptidyl-prolyl cis-trans isomerase</fullName>
        <shortName evidence="4">PPIase</shortName>
        <ecNumber evidence="4">5.2.1.8</ecNumber>
    </recommendedName>
</protein>
<evidence type="ECO:0000313" key="7">
    <source>
        <dbReference type="Proteomes" id="UP000815325"/>
    </source>
</evidence>
<keyword evidence="2 4" id="KW-0697">Rotamase</keyword>
<comment type="caution">
    <text evidence="6">The sequence shown here is derived from an EMBL/GenBank/DDBJ whole genome shotgun (WGS) entry which is preliminary data.</text>
</comment>
<dbReference type="SUPFAM" id="SSF50891">
    <property type="entry name" value="Cyclophilin-like"/>
    <property type="match status" value="1"/>
</dbReference>
<dbReference type="InterPro" id="IPR029000">
    <property type="entry name" value="Cyclophilin-like_dom_sf"/>
</dbReference>
<dbReference type="CDD" id="cd00317">
    <property type="entry name" value="cyclophilin"/>
    <property type="match status" value="1"/>
</dbReference>
<reference evidence="6" key="1">
    <citation type="submission" date="2017-08" db="EMBL/GenBank/DDBJ databases">
        <authorList>
            <person name="Polle J.E."/>
            <person name="Barry K."/>
            <person name="Cushman J."/>
            <person name="Schmutz J."/>
            <person name="Tran D."/>
            <person name="Hathwaick L.T."/>
            <person name="Yim W.C."/>
            <person name="Jenkins J."/>
            <person name="Mckie-Krisberg Z.M."/>
            <person name="Prochnik S."/>
            <person name="Lindquist E."/>
            <person name="Dockter R.B."/>
            <person name="Adam C."/>
            <person name="Molina H."/>
            <person name="Bunkerborg J."/>
            <person name="Jin E."/>
            <person name="Buchheim M."/>
            <person name="Magnuson J."/>
        </authorList>
    </citation>
    <scope>NUCLEOTIDE SEQUENCE</scope>
    <source>
        <strain evidence="6">CCAP 19/18</strain>
    </source>
</reference>
<comment type="catalytic activity">
    <reaction evidence="4">
        <text>[protein]-peptidylproline (omega=180) = [protein]-peptidylproline (omega=0)</text>
        <dbReference type="Rhea" id="RHEA:16237"/>
        <dbReference type="Rhea" id="RHEA-COMP:10747"/>
        <dbReference type="Rhea" id="RHEA-COMP:10748"/>
        <dbReference type="ChEBI" id="CHEBI:83833"/>
        <dbReference type="ChEBI" id="CHEBI:83834"/>
        <dbReference type="EC" id="5.2.1.8"/>
    </reaction>
</comment>
<dbReference type="Pfam" id="PF00160">
    <property type="entry name" value="Pro_isomerase"/>
    <property type="match status" value="1"/>
</dbReference>
<name>A0ABQ7FVQ8_DUNSA</name>
<dbReference type="InterPro" id="IPR024936">
    <property type="entry name" value="Cyclophilin-type_PPIase"/>
</dbReference>